<dbReference type="Gene3D" id="3.30.160.190">
    <property type="entry name" value="atu1810 like domain"/>
    <property type="match status" value="1"/>
</dbReference>
<dbReference type="GO" id="GO:0022900">
    <property type="term" value="P:electron transport chain"/>
    <property type="evidence" value="ECO:0007669"/>
    <property type="project" value="InterPro"/>
</dbReference>
<evidence type="ECO:0000256" key="6">
    <source>
        <dbReference type="ARBA" id="ARBA00022982"/>
    </source>
</evidence>
<organism evidence="9">
    <name type="scientific">marine metagenome</name>
    <dbReference type="NCBI Taxonomy" id="408172"/>
    <lineage>
        <taxon>unclassified sequences</taxon>
        <taxon>metagenomes</taxon>
        <taxon>ecological metagenomes</taxon>
    </lineage>
</organism>
<gene>
    <name evidence="9" type="ORF">METZ01_LOCUS505227</name>
</gene>
<keyword evidence="3" id="KW-0679">Respiratory chain</keyword>
<keyword evidence="8" id="KW-0472">Membrane</keyword>
<evidence type="ECO:0000256" key="4">
    <source>
        <dbReference type="ARBA" id="ARBA00022792"/>
    </source>
</evidence>
<dbReference type="Pfam" id="PF04800">
    <property type="entry name" value="NDUS4"/>
    <property type="match status" value="1"/>
</dbReference>
<evidence type="ECO:0008006" key="10">
    <source>
        <dbReference type="Google" id="ProtNLM"/>
    </source>
</evidence>
<evidence type="ECO:0000313" key="9">
    <source>
        <dbReference type="EMBL" id="SVE52373.1"/>
    </source>
</evidence>
<keyword evidence="6" id="KW-0249">Electron transport</keyword>
<keyword evidence="2" id="KW-0813">Transport</keyword>
<dbReference type="PANTHER" id="PTHR12219:SF8">
    <property type="entry name" value="NADH DEHYDROGENASE [UBIQUINONE] IRON-SULFUR PROTEIN 4, MITOCHONDRIAL"/>
    <property type="match status" value="1"/>
</dbReference>
<keyword evidence="4" id="KW-0999">Mitochondrion inner membrane</keyword>
<evidence type="ECO:0000256" key="5">
    <source>
        <dbReference type="ARBA" id="ARBA00022946"/>
    </source>
</evidence>
<sequence length="89" mass="10514">MQSGRAKTKQWLAEYVSDVSTTKDTLMGWTSSSDTKSQIKIFFETKEQAIAWAKNNNYQFFVEEPKIRKIKPKSYTANFDMKRKEPWTH</sequence>
<evidence type="ECO:0000256" key="1">
    <source>
        <dbReference type="ARBA" id="ARBA00004273"/>
    </source>
</evidence>
<comment type="subcellular location">
    <subcellularLocation>
        <location evidence="1">Mitochondrion inner membrane</location>
    </subcellularLocation>
</comment>
<evidence type="ECO:0000256" key="8">
    <source>
        <dbReference type="ARBA" id="ARBA00023136"/>
    </source>
</evidence>
<dbReference type="InterPro" id="IPR006885">
    <property type="entry name" value="NADH_UbQ_FeS_4_mit-like"/>
</dbReference>
<evidence type="ECO:0000256" key="7">
    <source>
        <dbReference type="ARBA" id="ARBA00023128"/>
    </source>
</evidence>
<protein>
    <recommendedName>
        <fullName evidence="10">ETC complex I subunit</fullName>
    </recommendedName>
</protein>
<dbReference type="PANTHER" id="PTHR12219">
    <property type="entry name" value="NADH-UBIQUINONE OXIDOREDUCTASE"/>
    <property type="match status" value="1"/>
</dbReference>
<keyword evidence="7" id="KW-0496">Mitochondrion</keyword>
<reference evidence="9" key="1">
    <citation type="submission" date="2018-05" db="EMBL/GenBank/DDBJ databases">
        <authorList>
            <person name="Lanie J.A."/>
            <person name="Ng W.-L."/>
            <person name="Kazmierczak K.M."/>
            <person name="Andrzejewski T.M."/>
            <person name="Davidsen T.M."/>
            <person name="Wayne K.J."/>
            <person name="Tettelin H."/>
            <person name="Glass J.I."/>
            <person name="Rusch D."/>
            <person name="Podicherti R."/>
            <person name="Tsui H.-C.T."/>
            <person name="Winkler M.E."/>
        </authorList>
    </citation>
    <scope>NUCLEOTIDE SEQUENCE</scope>
</reference>
<name>A0A383E7J0_9ZZZZ</name>
<dbReference type="EMBL" id="UINC01223253">
    <property type="protein sequence ID" value="SVE52373.1"/>
    <property type="molecule type" value="Genomic_DNA"/>
</dbReference>
<dbReference type="AlphaFoldDB" id="A0A383E7J0"/>
<keyword evidence="5" id="KW-0809">Transit peptide</keyword>
<accession>A0A383E7J0</accession>
<dbReference type="InterPro" id="IPR038532">
    <property type="entry name" value="NDUFS4-like_sf"/>
</dbReference>
<evidence type="ECO:0000256" key="3">
    <source>
        <dbReference type="ARBA" id="ARBA00022660"/>
    </source>
</evidence>
<evidence type="ECO:0000256" key="2">
    <source>
        <dbReference type="ARBA" id="ARBA00022448"/>
    </source>
</evidence>
<dbReference type="GO" id="GO:0005743">
    <property type="term" value="C:mitochondrial inner membrane"/>
    <property type="evidence" value="ECO:0007669"/>
    <property type="project" value="UniProtKB-SubCell"/>
</dbReference>
<proteinExistence type="predicted"/>